<dbReference type="InterPro" id="IPR013216">
    <property type="entry name" value="Methyltransf_11"/>
</dbReference>
<evidence type="ECO:0000313" key="4">
    <source>
        <dbReference type="EMBL" id="MDM7857213.1"/>
    </source>
</evidence>
<dbReference type="SUPFAM" id="SSF53335">
    <property type="entry name" value="S-adenosyl-L-methionine-dependent methyltransferases"/>
    <property type="match status" value="1"/>
</dbReference>
<keyword evidence="1" id="KW-0808">Transferase</keyword>
<dbReference type="PANTHER" id="PTHR43861:SF3">
    <property type="entry name" value="PUTATIVE (AFU_ORTHOLOGUE AFUA_2G14390)-RELATED"/>
    <property type="match status" value="1"/>
</dbReference>
<keyword evidence="4" id="KW-0489">Methyltransferase</keyword>
<evidence type="ECO:0000256" key="1">
    <source>
        <dbReference type="ARBA" id="ARBA00022679"/>
    </source>
</evidence>
<evidence type="ECO:0000259" key="3">
    <source>
        <dbReference type="Pfam" id="PF08241"/>
    </source>
</evidence>
<protein>
    <submittedName>
        <fullName evidence="4">Methyltransferase</fullName>
    </submittedName>
</protein>
<dbReference type="Gene3D" id="3.40.50.150">
    <property type="entry name" value="Vaccinia Virus protein VP39"/>
    <property type="match status" value="1"/>
</dbReference>
<dbReference type="CDD" id="cd02440">
    <property type="entry name" value="AdoMet_MTases"/>
    <property type="match status" value="1"/>
</dbReference>
<gene>
    <name evidence="4" type="ORF">QEZ41_02815</name>
</gene>
<dbReference type="EMBL" id="JAUCDY010000002">
    <property type="protein sequence ID" value="MDM7857213.1"/>
    <property type="molecule type" value="Genomic_DNA"/>
</dbReference>
<sequence>MSTTSEHFTQAAERFDRSPTSQQLSAMAEKIWPLLALDPKQHWLDFGAGTGVLSVPLAQHVAQVTALDTSAAMLERLAAKQVANITILNQDIFSGLDQHYDGIISSMALHHVAETQRLLHCMRQALVSGGQLALIDLYAEDGSFHGDNDAKGVKHLGFEPDVLMQQAEQVGFHQLKLQHIFSIEKRTGQSYPLFLLLGTAR</sequence>
<feature type="region of interest" description="Disordered" evidence="2">
    <location>
        <begin position="1"/>
        <end position="21"/>
    </location>
</feature>
<proteinExistence type="predicted"/>
<feature type="domain" description="Methyltransferase type 11" evidence="3">
    <location>
        <begin position="44"/>
        <end position="133"/>
    </location>
</feature>
<dbReference type="PANTHER" id="PTHR43861">
    <property type="entry name" value="TRANS-ACONITATE 2-METHYLTRANSFERASE-RELATED"/>
    <property type="match status" value="1"/>
</dbReference>
<reference evidence="4 5" key="1">
    <citation type="submission" date="2023-06" db="EMBL/GenBank/DDBJ databases">
        <title>Thiopseudomonas sp. CY1220 draft genome sequence.</title>
        <authorList>
            <person name="Zhao G."/>
            <person name="An M."/>
        </authorList>
    </citation>
    <scope>NUCLEOTIDE SEQUENCE [LARGE SCALE GENOMIC DNA]</scope>
    <source>
        <strain evidence="4 5">CY1220</strain>
    </source>
</reference>
<dbReference type="Pfam" id="PF08241">
    <property type="entry name" value="Methyltransf_11"/>
    <property type="match status" value="1"/>
</dbReference>
<name>A0ABT7SM01_9GAMM</name>
<evidence type="ECO:0000256" key="2">
    <source>
        <dbReference type="SAM" id="MobiDB-lite"/>
    </source>
</evidence>
<dbReference type="InterPro" id="IPR029063">
    <property type="entry name" value="SAM-dependent_MTases_sf"/>
</dbReference>
<dbReference type="Proteomes" id="UP001241056">
    <property type="component" value="Unassembled WGS sequence"/>
</dbReference>
<dbReference type="RefSeq" id="WP_289409867.1">
    <property type="nucleotide sequence ID" value="NZ_JAUCDY010000002.1"/>
</dbReference>
<comment type="caution">
    <text evidence="4">The sequence shown here is derived from an EMBL/GenBank/DDBJ whole genome shotgun (WGS) entry which is preliminary data.</text>
</comment>
<evidence type="ECO:0000313" key="5">
    <source>
        <dbReference type="Proteomes" id="UP001241056"/>
    </source>
</evidence>
<dbReference type="GO" id="GO:0008168">
    <property type="term" value="F:methyltransferase activity"/>
    <property type="evidence" value="ECO:0007669"/>
    <property type="project" value="UniProtKB-KW"/>
</dbReference>
<organism evidence="4 5">
    <name type="scientific">Thiopseudomonas acetoxidans</name>
    <dbReference type="NCBI Taxonomy" id="3041622"/>
    <lineage>
        <taxon>Bacteria</taxon>
        <taxon>Pseudomonadati</taxon>
        <taxon>Pseudomonadota</taxon>
        <taxon>Gammaproteobacteria</taxon>
        <taxon>Pseudomonadales</taxon>
        <taxon>Pseudomonadaceae</taxon>
        <taxon>Thiopseudomonas</taxon>
    </lineage>
</organism>
<dbReference type="GO" id="GO:0032259">
    <property type="term" value="P:methylation"/>
    <property type="evidence" value="ECO:0007669"/>
    <property type="project" value="UniProtKB-KW"/>
</dbReference>
<keyword evidence="5" id="KW-1185">Reference proteome</keyword>
<accession>A0ABT7SM01</accession>